<dbReference type="EMBL" id="JYDR01000002">
    <property type="protein sequence ID" value="KRY79163.1"/>
    <property type="molecule type" value="Genomic_DNA"/>
</dbReference>
<accession>A0A0V1EZQ8</accession>
<evidence type="ECO:0000313" key="2">
    <source>
        <dbReference type="Proteomes" id="UP000054632"/>
    </source>
</evidence>
<proteinExistence type="predicted"/>
<gene>
    <name evidence="1" type="ORF">T4A_9381</name>
</gene>
<protein>
    <submittedName>
        <fullName evidence="1">Uncharacterized protein</fullName>
    </submittedName>
</protein>
<comment type="caution">
    <text evidence="1">The sequence shown here is derived from an EMBL/GenBank/DDBJ whole genome shotgun (WGS) entry which is preliminary data.</text>
</comment>
<name>A0A0V1EZQ8_TRIPS</name>
<dbReference type="AlphaFoldDB" id="A0A0V1EZQ8"/>
<reference evidence="1 2" key="1">
    <citation type="submission" date="2015-01" db="EMBL/GenBank/DDBJ databases">
        <title>Evolution of Trichinella species and genotypes.</title>
        <authorList>
            <person name="Korhonen P.K."/>
            <person name="Edoardo P."/>
            <person name="Giuseppe L.R."/>
            <person name="Gasser R.B."/>
        </authorList>
    </citation>
    <scope>NUCLEOTIDE SEQUENCE [LARGE SCALE GENOMIC DNA]</scope>
    <source>
        <strain evidence="1">ISS13</strain>
    </source>
</reference>
<dbReference type="Proteomes" id="UP000054632">
    <property type="component" value="Unassembled WGS sequence"/>
</dbReference>
<evidence type="ECO:0000313" key="1">
    <source>
        <dbReference type="EMBL" id="KRY79163.1"/>
    </source>
</evidence>
<organism evidence="1 2">
    <name type="scientific">Trichinella pseudospiralis</name>
    <name type="common">Parasitic roundworm</name>
    <dbReference type="NCBI Taxonomy" id="6337"/>
    <lineage>
        <taxon>Eukaryota</taxon>
        <taxon>Metazoa</taxon>
        <taxon>Ecdysozoa</taxon>
        <taxon>Nematoda</taxon>
        <taxon>Enoplea</taxon>
        <taxon>Dorylaimia</taxon>
        <taxon>Trichinellida</taxon>
        <taxon>Trichinellidae</taxon>
        <taxon>Trichinella</taxon>
    </lineage>
</organism>
<sequence>MKIFLELDEQKKIICNIKKVSMKVSLDQNEQFHRLTASTFTPTFRFHELQNDRLLMSSPTAALRLAMILKPVLLTRYVKRFWGKIVKRKKNLEKYNVKVLKKPAKNRPQIYTCLRSKIKKGSFCGSKNFINWRLNEAKQQQLISIRVYW</sequence>